<accession>A0A5P9QG63</accession>
<protein>
    <submittedName>
        <fullName evidence="3">Thiosulfate sulfurtransferase</fullName>
        <ecNumber evidence="3">2.8.1.1</ecNumber>
        <ecNumber evidence="3">2.8.1.2</ecNumber>
    </submittedName>
</protein>
<dbReference type="Gene3D" id="1.10.1040.10">
    <property type="entry name" value="N-(1-d-carboxylethyl)-l-norvaline Dehydrogenase, domain 2"/>
    <property type="match status" value="1"/>
</dbReference>
<dbReference type="AlphaFoldDB" id="A0A5P9QG63"/>
<feature type="domain" description="Ketopantoate reductase C-terminal" evidence="2">
    <location>
        <begin position="205"/>
        <end position="330"/>
    </location>
</feature>
<dbReference type="Gene3D" id="3.40.50.720">
    <property type="entry name" value="NAD(P)-binding Rossmann-like Domain"/>
    <property type="match status" value="1"/>
</dbReference>
<dbReference type="InterPro" id="IPR008927">
    <property type="entry name" value="6-PGluconate_DH-like_C_sf"/>
</dbReference>
<dbReference type="InterPro" id="IPR013752">
    <property type="entry name" value="KPA_reductase"/>
</dbReference>
<dbReference type="GO" id="GO:0004792">
    <property type="term" value="F:thiosulfate-cyanide sulfurtransferase activity"/>
    <property type="evidence" value="ECO:0007669"/>
    <property type="project" value="UniProtKB-EC"/>
</dbReference>
<dbReference type="EC" id="2.8.1.1" evidence="3"/>
<dbReference type="Pfam" id="PF08546">
    <property type="entry name" value="ApbA_C"/>
    <property type="match status" value="1"/>
</dbReference>
<dbReference type="SUPFAM" id="SSF51735">
    <property type="entry name" value="NAD(P)-binding Rossmann-fold domains"/>
    <property type="match status" value="1"/>
</dbReference>
<dbReference type="InterPro" id="IPR013328">
    <property type="entry name" value="6PGD_dom2"/>
</dbReference>
<dbReference type="SUPFAM" id="SSF48179">
    <property type="entry name" value="6-phosphogluconate dehydrogenase C-terminal domain-like"/>
    <property type="match status" value="1"/>
</dbReference>
<dbReference type="OrthoDB" id="9796561at2"/>
<sequence length="354" mass="37043">MRYVIIGAGAIGGTLAVRLAQHSPAHPPLLVARGATADTIERSGYRLRSPDDDVTVRVEVARTPAEARLRADDVLVLATKTHQAPAALQTWVDAPVLAADADPADPGAAPVATAGELLPVLALTNGVAAERMALRLFERVLGACVWLPATHLVAGETAVRIAPQSGTFILGSYPPGPPSDDVSGVLDTVARDWTGATFGIHVVDDVMRWKHRKLLQNLANGLQALLGADGAIGPVGPLGGRLVAEAEAVYRASGITWATEAEEDAWRGNVFDVRPVPGMPDVVGGSSWQSVARGDGSIETDYLNGEIALLARLAGVPAPLNATVQRLARQAAVEHRAPGSMSVDELTRHFDVAQ</sequence>
<keyword evidence="3" id="KW-0808">Transferase</keyword>
<name>A0A5P9QG63_9MICO</name>
<reference evidence="3 4" key="1">
    <citation type="submission" date="2019-10" db="EMBL/GenBank/DDBJ databases">
        <title>Genome sequence of Luteimicrobium xylanilyticum HY-24.</title>
        <authorList>
            <person name="Kim D.Y."/>
            <person name="Park H.-Y."/>
        </authorList>
    </citation>
    <scope>NUCLEOTIDE SEQUENCE [LARGE SCALE GENOMIC DNA]</scope>
    <source>
        <strain evidence="3 4">HY-24</strain>
    </source>
</reference>
<dbReference type="RefSeq" id="WP_036955583.1">
    <property type="nucleotide sequence ID" value="NZ_BAABIH010000009.1"/>
</dbReference>
<dbReference type="InterPro" id="IPR013332">
    <property type="entry name" value="KPR_N"/>
</dbReference>
<keyword evidence="4" id="KW-1185">Reference proteome</keyword>
<evidence type="ECO:0000259" key="1">
    <source>
        <dbReference type="Pfam" id="PF02558"/>
    </source>
</evidence>
<evidence type="ECO:0000313" key="4">
    <source>
        <dbReference type="Proteomes" id="UP000326702"/>
    </source>
</evidence>
<proteinExistence type="predicted"/>
<evidence type="ECO:0000259" key="2">
    <source>
        <dbReference type="Pfam" id="PF08546"/>
    </source>
</evidence>
<dbReference type="EMBL" id="CP045529">
    <property type="protein sequence ID" value="QFV00063.1"/>
    <property type="molecule type" value="Genomic_DNA"/>
</dbReference>
<organism evidence="3 4">
    <name type="scientific">Luteimicrobium xylanilyticum</name>
    <dbReference type="NCBI Taxonomy" id="1133546"/>
    <lineage>
        <taxon>Bacteria</taxon>
        <taxon>Bacillati</taxon>
        <taxon>Actinomycetota</taxon>
        <taxon>Actinomycetes</taxon>
        <taxon>Micrococcales</taxon>
        <taxon>Luteimicrobium</taxon>
    </lineage>
</organism>
<dbReference type="EC" id="2.8.1.2" evidence="3"/>
<dbReference type="KEGG" id="lxl:KDY119_03598"/>
<dbReference type="GO" id="GO:0016784">
    <property type="term" value="F:3-mercaptopyruvate sulfurtransferase activity"/>
    <property type="evidence" value="ECO:0007669"/>
    <property type="project" value="UniProtKB-EC"/>
</dbReference>
<dbReference type="Proteomes" id="UP000326702">
    <property type="component" value="Chromosome"/>
</dbReference>
<evidence type="ECO:0000313" key="3">
    <source>
        <dbReference type="EMBL" id="QFV00063.1"/>
    </source>
</evidence>
<dbReference type="InterPro" id="IPR036291">
    <property type="entry name" value="NAD(P)-bd_dom_sf"/>
</dbReference>
<gene>
    <name evidence="3" type="ORF">KDY119_03598</name>
</gene>
<dbReference type="Pfam" id="PF02558">
    <property type="entry name" value="ApbA"/>
    <property type="match status" value="1"/>
</dbReference>
<feature type="domain" description="Ketopantoate reductase N-terminal" evidence="1">
    <location>
        <begin position="4"/>
        <end position="171"/>
    </location>
</feature>